<dbReference type="CDD" id="cd06744">
    <property type="entry name" value="PDZ2_L-delphilin-like"/>
    <property type="match status" value="1"/>
</dbReference>
<dbReference type="SUPFAM" id="SSF50156">
    <property type="entry name" value="PDZ domain-like"/>
    <property type="match status" value="2"/>
</dbReference>
<evidence type="ECO:0000259" key="5">
    <source>
        <dbReference type="PROSITE" id="PS50106"/>
    </source>
</evidence>
<dbReference type="PANTHER" id="PTHR23116:SF29">
    <property type="entry name" value="PDZ DOMAIN-CONTAINING PROTEIN 7"/>
    <property type="match status" value="1"/>
</dbReference>
<dbReference type="Pfam" id="PF17820">
    <property type="entry name" value="PDZ_6"/>
    <property type="match status" value="1"/>
</dbReference>
<evidence type="ECO:0000313" key="6">
    <source>
        <dbReference type="Proteomes" id="UP000695022"/>
    </source>
</evidence>
<dbReference type="GeneID" id="106813530"/>
<evidence type="ECO:0000256" key="4">
    <source>
        <dbReference type="SAM" id="MobiDB-lite"/>
    </source>
</evidence>
<proteinExistence type="predicted"/>
<evidence type="ECO:0000256" key="3">
    <source>
        <dbReference type="ARBA" id="ARBA00023273"/>
    </source>
</evidence>
<dbReference type="RefSeq" id="XP_014673174.1">
    <property type="nucleotide sequence ID" value="XM_014817688.1"/>
</dbReference>
<protein>
    <submittedName>
        <fullName evidence="7">Delphilin-like</fullName>
    </submittedName>
</protein>
<dbReference type="InterPro" id="IPR041489">
    <property type="entry name" value="PDZ_6"/>
</dbReference>
<comment type="subcellular location">
    <subcellularLocation>
        <location evidence="1">Cell projection</location>
    </subcellularLocation>
</comment>
<evidence type="ECO:0000313" key="7">
    <source>
        <dbReference type="RefSeq" id="XP_014673174.1"/>
    </source>
</evidence>
<evidence type="ECO:0000256" key="2">
    <source>
        <dbReference type="ARBA" id="ARBA00022737"/>
    </source>
</evidence>
<dbReference type="InterPro" id="IPR036034">
    <property type="entry name" value="PDZ_sf"/>
</dbReference>
<dbReference type="SMART" id="SM00228">
    <property type="entry name" value="PDZ"/>
    <property type="match status" value="2"/>
</dbReference>
<dbReference type="CDD" id="cd00136">
    <property type="entry name" value="PDZ_canonical"/>
    <property type="match status" value="1"/>
</dbReference>
<feature type="domain" description="PDZ" evidence="5">
    <location>
        <begin position="28"/>
        <end position="104"/>
    </location>
</feature>
<dbReference type="Gene3D" id="1.20.1160.20">
    <property type="match status" value="2"/>
</dbReference>
<accession>A0ABM1ELV3</accession>
<feature type="domain" description="PDZ" evidence="5">
    <location>
        <begin position="242"/>
        <end position="320"/>
    </location>
</feature>
<keyword evidence="3" id="KW-0966">Cell projection</keyword>
<dbReference type="PROSITE" id="PS50106">
    <property type="entry name" value="PDZ"/>
    <property type="match status" value="2"/>
</dbReference>
<name>A0ABM1ELV3_PRICU</name>
<keyword evidence="6" id="KW-1185">Reference proteome</keyword>
<evidence type="ECO:0000256" key="1">
    <source>
        <dbReference type="ARBA" id="ARBA00004316"/>
    </source>
</evidence>
<dbReference type="Gene3D" id="2.30.42.10">
    <property type="match status" value="2"/>
</dbReference>
<keyword evidence="2" id="KW-0677">Repeat</keyword>
<dbReference type="InterPro" id="IPR051844">
    <property type="entry name" value="USH2_Complex_Protein"/>
</dbReference>
<gene>
    <name evidence="7" type="primary">LOC106813530</name>
</gene>
<dbReference type="Pfam" id="PF00595">
    <property type="entry name" value="PDZ"/>
    <property type="match status" value="1"/>
</dbReference>
<sequence>MSLDALRKLARHSKNVPPALRVVSRAQFTELHPSRGKGYGIKLKGAMPVRVDSVDIDSQAANAVIQAGDIVLQVNGRRVRSAEGAKSILRSQPGRVSLITIPVPKKVAGIGGVGGGGGGTGGGGSKGKMSGSVQRAKLQKTRDLFDRLNTVLANDQDKQSAVLDCMRQYAANQNVGDFSQRLATLLSTPEQRQLVGDIRAFVPQKHRARFDAIIETQPVYDRVTDKISMPHTVEQAEPAKRTVVVQRPVKGSFGFILRGHSPVYIESIDPGSPAEKAGLLPGDYILKLNGLDVRKCTHKHLVMLLHGSGSSPTLDVIHRKPVEGSQLHKSTSMESVASQLSSEWMQAYSTVSSSGRDFRQQIHYLLTDMERLSFRKELHHYNESHNVRHLVESLAPILDTPSKKTLWAYIMPLLSGDHKRYIADTVPIPRSDMDDDVGMEPEDTHRDTATQMTGHPGSPQDWSLSMY</sequence>
<organism evidence="6 7">
    <name type="scientific">Priapulus caudatus</name>
    <name type="common">Priapulid worm</name>
    <dbReference type="NCBI Taxonomy" id="37621"/>
    <lineage>
        <taxon>Eukaryota</taxon>
        <taxon>Metazoa</taxon>
        <taxon>Ecdysozoa</taxon>
        <taxon>Scalidophora</taxon>
        <taxon>Priapulida</taxon>
        <taxon>Priapulimorpha</taxon>
        <taxon>Priapulimorphida</taxon>
        <taxon>Priapulidae</taxon>
        <taxon>Priapulus</taxon>
    </lineage>
</organism>
<feature type="region of interest" description="Disordered" evidence="4">
    <location>
        <begin position="431"/>
        <end position="467"/>
    </location>
</feature>
<dbReference type="PANTHER" id="PTHR23116">
    <property type="entry name" value="PDZ DOMAIN CONTAINING WHIRLIN AND HARMONIN-RELATED"/>
    <property type="match status" value="1"/>
</dbReference>
<dbReference type="Proteomes" id="UP000695022">
    <property type="component" value="Unplaced"/>
</dbReference>
<reference evidence="7" key="1">
    <citation type="submission" date="2025-08" db="UniProtKB">
        <authorList>
            <consortium name="RefSeq"/>
        </authorList>
    </citation>
    <scope>IDENTIFICATION</scope>
</reference>
<dbReference type="InterPro" id="IPR001478">
    <property type="entry name" value="PDZ"/>
</dbReference>